<dbReference type="STRING" id="1497020.DO97_14065"/>
<dbReference type="Proteomes" id="UP000030170">
    <property type="component" value="Unassembled WGS sequence"/>
</dbReference>
<evidence type="ECO:0000313" key="2">
    <source>
        <dbReference type="EMBL" id="KGF71944.1"/>
    </source>
</evidence>
<feature type="domain" description="CheW-like" evidence="1">
    <location>
        <begin position="27"/>
        <end position="174"/>
    </location>
</feature>
<comment type="caution">
    <text evidence="2">The sequence shown here is derived from an EMBL/GenBank/DDBJ whole genome shotgun (WGS) entry which is preliminary data.</text>
</comment>
<dbReference type="Pfam" id="PF01584">
    <property type="entry name" value="CheW"/>
    <property type="match status" value="1"/>
</dbReference>
<reference evidence="2 3" key="1">
    <citation type="journal article" date="2014" name="Mol. Ecol.">
        <title>Evolution of Synechococcus.</title>
        <authorList>
            <person name="Dvorak P."/>
            <person name="Casamatta D."/>
            <person name="Hasler P."/>
            <person name="Poulickova A."/>
            <person name="Ondrej V."/>
            <person name="Sanges R."/>
        </authorList>
    </citation>
    <scope>NUCLEOTIDE SEQUENCE [LARGE SCALE GENOMIC DNA]</scope>
    <source>
        <strain evidence="2 3">CAUP A 1101</strain>
    </source>
</reference>
<dbReference type="RefSeq" id="WP_036535310.1">
    <property type="nucleotide sequence ID" value="NZ_JJML01000043.1"/>
</dbReference>
<name>A0A098TIL3_9CYAN</name>
<dbReference type="PROSITE" id="PS50851">
    <property type="entry name" value="CHEW"/>
    <property type="match status" value="1"/>
</dbReference>
<dbReference type="PANTHER" id="PTHR22617:SF23">
    <property type="entry name" value="CHEMOTAXIS PROTEIN CHEW"/>
    <property type="match status" value="1"/>
</dbReference>
<organism evidence="2 3">
    <name type="scientific">Neosynechococcus sphagnicola sy1</name>
    <dbReference type="NCBI Taxonomy" id="1497020"/>
    <lineage>
        <taxon>Bacteria</taxon>
        <taxon>Bacillati</taxon>
        <taxon>Cyanobacteriota</taxon>
        <taxon>Cyanophyceae</taxon>
        <taxon>Neosynechococcales</taxon>
        <taxon>Neosynechococcaceae</taxon>
        <taxon>Neosynechococcus</taxon>
    </lineage>
</organism>
<evidence type="ECO:0000259" key="1">
    <source>
        <dbReference type="PROSITE" id="PS50851"/>
    </source>
</evidence>
<evidence type="ECO:0000313" key="3">
    <source>
        <dbReference type="Proteomes" id="UP000030170"/>
    </source>
</evidence>
<accession>A0A098TIL3</accession>
<proteinExistence type="predicted"/>
<protein>
    <submittedName>
        <fullName evidence="2">Chemotaxis protein</fullName>
    </submittedName>
</protein>
<dbReference type="OrthoDB" id="483582at2"/>
<dbReference type="PANTHER" id="PTHR22617">
    <property type="entry name" value="CHEMOTAXIS SENSOR HISTIDINE KINASE-RELATED"/>
    <property type="match status" value="1"/>
</dbReference>
<sequence length="176" mass="19454">MIGNPDFLTSGGQDQAPEFQELESPEGELHLRFYVTSGNEFALPATGIREVIAPSPDRITPIPNVSPLLLGTLNIRGRVIWVADLGQFLGDTTPLNADRPEIPVIAVEDQDTMLGLAVDRIVGMDWLDVEEIQMPTNVLDSIAPFLRGEWLLDDRTDKVLRLLDQVAILRSARWAA</sequence>
<keyword evidence="3" id="KW-1185">Reference proteome</keyword>
<dbReference type="InterPro" id="IPR002545">
    <property type="entry name" value="CheW-lke_dom"/>
</dbReference>
<dbReference type="InterPro" id="IPR039315">
    <property type="entry name" value="CheW"/>
</dbReference>
<dbReference type="AlphaFoldDB" id="A0A098TIL3"/>
<dbReference type="EMBL" id="JJML01000043">
    <property type="protein sequence ID" value="KGF71944.1"/>
    <property type="molecule type" value="Genomic_DNA"/>
</dbReference>
<dbReference type="GO" id="GO:0006935">
    <property type="term" value="P:chemotaxis"/>
    <property type="evidence" value="ECO:0007669"/>
    <property type="project" value="InterPro"/>
</dbReference>
<dbReference type="Gene3D" id="2.40.50.180">
    <property type="entry name" value="CheA-289, Domain 4"/>
    <property type="match status" value="1"/>
</dbReference>
<dbReference type="GO" id="GO:0007165">
    <property type="term" value="P:signal transduction"/>
    <property type="evidence" value="ECO:0007669"/>
    <property type="project" value="InterPro"/>
</dbReference>
<dbReference type="Gene3D" id="2.30.30.40">
    <property type="entry name" value="SH3 Domains"/>
    <property type="match status" value="1"/>
</dbReference>
<dbReference type="GO" id="GO:0005829">
    <property type="term" value="C:cytosol"/>
    <property type="evidence" value="ECO:0007669"/>
    <property type="project" value="TreeGrafter"/>
</dbReference>
<gene>
    <name evidence="2" type="ORF">DO97_14065</name>
</gene>
<dbReference type="SMART" id="SM00260">
    <property type="entry name" value="CheW"/>
    <property type="match status" value="1"/>
</dbReference>
<dbReference type="InterPro" id="IPR036061">
    <property type="entry name" value="CheW-like_dom_sf"/>
</dbReference>
<dbReference type="SUPFAM" id="SSF50341">
    <property type="entry name" value="CheW-like"/>
    <property type="match status" value="1"/>
</dbReference>